<proteinExistence type="predicted"/>
<name>A0ABN9PYE6_9DINO</name>
<reference evidence="1" key="1">
    <citation type="submission" date="2023-10" db="EMBL/GenBank/DDBJ databases">
        <authorList>
            <person name="Chen Y."/>
            <person name="Shah S."/>
            <person name="Dougan E. K."/>
            <person name="Thang M."/>
            <person name="Chan C."/>
        </authorList>
    </citation>
    <scope>NUCLEOTIDE SEQUENCE [LARGE SCALE GENOMIC DNA]</scope>
</reference>
<organism evidence="1 2">
    <name type="scientific">Prorocentrum cordatum</name>
    <dbReference type="NCBI Taxonomy" id="2364126"/>
    <lineage>
        <taxon>Eukaryota</taxon>
        <taxon>Sar</taxon>
        <taxon>Alveolata</taxon>
        <taxon>Dinophyceae</taxon>
        <taxon>Prorocentrales</taxon>
        <taxon>Prorocentraceae</taxon>
        <taxon>Prorocentrum</taxon>
    </lineage>
</organism>
<comment type="caution">
    <text evidence="1">The sequence shown here is derived from an EMBL/GenBank/DDBJ whole genome shotgun (WGS) entry which is preliminary data.</text>
</comment>
<protein>
    <submittedName>
        <fullName evidence="1">Uncharacterized protein</fullName>
    </submittedName>
</protein>
<evidence type="ECO:0000313" key="2">
    <source>
        <dbReference type="Proteomes" id="UP001189429"/>
    </source>
</evidence>
<keyword evidence="2" id="KW-1185">Reference proteome</keyword>
<dbReference type="Proteomes" id="UP001189429">
    <property type="component" value="Unassembled WGS sequence"/>
</dbReference>
<sequence length="282" mass="30175">MLLLLLLRAGVKSRLLGFAGALGAAAPQAWRRSRRPGRRRLTLGGRAQVPPSAASWLARAWGDGPATAATRARQAAQRGARRGGLDREPLALVHGLRGPLMALRTAALAAVLQRHGGAPCVREHCLLFLGGLSQKFPEVGCIPRAVGVAPVVLTLLQWANASEKECIFGAEVLKGAMDGDPSLVRAVVCWLVELAQSDFPCLRTPLLDDLFHQVTRVADERYLEQLRAVGLVGLMVRRLRAGDRSDALCALEDLVWGSAESCAEFGVQEARARGSICTGRAD</sequence>
<accession>A0ABN9PYE6</accession>
<evidence type="ECO:0000313" key="1">
    <source>
        <dbReference type="EMBL" id="CAK0796848.1"/>
    </source>
</evidence>
<gene>
    <name evidence="1" type="ORF">PCOR1329_LOCUS6108</name>
</gene>
<dbReference type="EMBL" id="CAUYUJ010001636">
    <property type="protein sequence ID" value="CAK0796848.1"/>
    <property type="molecule type" value="Genomic_DNA"/>
</dbReference>